<accession>A0A022PRP9</accession>
<reference evidence="1 2" key="1">
    <citation type="journal article" date="2013" name="Proc. Natl. Acad. Sci. U.S.A.">
        <title>Fine-scale variation in meiotic recombination in Mimulus inferred from population shotgun sequencing.</title>
        <authorList>
            <person name="Hellsten U."/>
            <person name="Wright K.M."/>
            <person name="Jenkins J."/>
            <person name="Shu S."/>
            <person name="Yuan Y."/>
            <person name="Wessler S.R."/>
            <person name="Schmutz J."/>
            <person name="Willis J.H."/>
            <person name="Rokhsar D.S."/>
        </authorList>
    </citation>
    <scope>NUCLEOTIDE SEQUENCE [LARGE SCALE GENOMIC DNA]</scope>
    <source>
        <strain evidence="2">cv. DUN x IM62</strain>
    </source>
</reference>
<protein>
    <submittedName>
        <fullName evidence="1">Uncharacterized protein</fullName>
    </submittedName>
</protein>
<dbReference type="GO" id="GO:0010112">
    <property type="term" value="P:regulation of systemic acquired resistance"/>
    <property type="evidence" value="ECO:0007669"/>
    <property type="project" value="InterPro"/>
</dbReference>
<dbReference type="AlphaFoldDB" id="A0A022PRP9"/>
<gene>
    <name evidence="1" type="ORF">MIMGU_mgv1a016542mg</name>
</gene>
<dbReference type="Proteomes" id="UP000030748">
    <property type="component" value="Unassembled WGS sequence"/>
</dbReference>
<dbReference type="InterPro" id="IPR034577">
    <property type="entry name" value="NIMIN-2"/>
</dbReference>
<keyword evidence="2" id="KW-1185">Reference proteome</keyword>
<dbReference type="EMBL" id="KI632310">
    <property type="protein sequence ID" value="EYU19012.1"/>
    <property type="molecule type" value="Genomic_DNA"/>
</dbReference>
<name>A0A022PRP9_ERYGU</name>
<dbReference type="PANTHER" id="PTHR35735">
    <property type="entry name" value="PROTEIN NIM1-INTERACTING 2"/>
    <property type="match status" value="1"/>
</dbReference>
<dbReference type="PANTHER" id="PTHR35735:SF5">
    <property type="entry name" value="PROTEIN NIM1-INTERACTING 2"/>
    <property type="match status" value="1"/>
</dbReference>
<evidence type="ECO:0000313" key="2">
    <source>
        <dbReference type="Proteomes" id="UP000030748"/>
    </source>
</evidence>
<evidence type="ECO:0000313" key="1">
    <source>
        <dbReference type="EMBL" id="EYU19012.1"/>
    </source>
</evidence>
<sequence length="117" mass="12461">MKGERKRKRVGKVEQKIKSKGIDAAAVAAAAETDVPSPMDEEVDEFFAILRRMRVAAKYFQNRDDFNSNAGGGGGDGPQDLTTAVEAAAVDGSYCKEAGGGIKRVVEDCGLDLNRVP</sequence>
<proteinExistence type="predicted"/>
<organism evidence="1 2">
    <name type="scientific">Erythranthe guttata</name>
    <name type="common">Yellow monkey flower</name>
    <name type="synonym">Mimulus guttatus</name>
    <dbReference type="NCBI Taxonomy" id="4155"/>
    <lineage>
        <taxon>Eukaryota</taxon>
        <taxon>Viridiplantae</taxon>
        <taxon>Streptophyta</taxon>
        <taxon>Embryophyta</taxon>
        <taxon>Tracheophyta</taxon>
        <taxon>Spermatophyta</taxon>
        <taxon>Magnoliopsida</taxon>
        <taxon>eudicotyledons</taxon>
        <taxon>Gunneridae</taxon>
        <taxon>Pentapetalae</taxon>
        <taxon>asterids</taxon>
        <taxon>lamiids</taxon>
        <taxon>Lamiales</taxon>
        <taxon>Phrymaceae</taxon>
        <taxon>Erythranthe</taxon>
    </lineage>
</organism>
<dbReference type="PhylomeDB" id="A0A022PRP9"/>